<dbReference type="InterPro" id="IPR010982">
    <property type="entry name" value="Lambda_DNA-bd_dom_sf"/>
</dbReference>
<evidence type="ECO:0000313" key="6">
    <source>
        <dbReference type="Proteomes" id="UP001198565"/>
    </source>
</evidence>
<dbReference type="PANTHER" id="PTHR30146">
    <property type="entry name" value="LACI-RELATED TRANSCRIPTIONAL REPRESSOR"/>
    <property type="match status" value="1"/>
</dbReference>
<evidence type="ECO:0000256" key="2">
    <source>
        <dbReference type="ARBA" id="ARBA00023125"/>
    </source>
</evidence>
<keyword evidence="3" id="KW-0804">Transcription</keyword>
<accession>A0ABS7QQV4</accession>
<proteinExistence type="predicted"/>
<dbReference type="Pfam" id="PF00356">
    <property type="entry name" value="LacI"/>
    <property type="match status" value="1"/>
</dbReference>
<dbReference type="PROSITE" id="PS00356">
    <property type="entry name" value="HTH_LACI_1"/>
    <property type="match status" value="1"/>
</dbReference>
<evidence type="ECO:0000256" key="3">
    <source>
        <dbReference type="ARBA" id="ARBA00023163"/>
    </source>
</evidence>
<dbReference type="PROSITE" id="PS50932">
    <property type="entry name" value="HTH_LACI_2"/>
    <property type="match status" value="1"/>
</dbReference>
<dbReference type="SUPFAM" id="SSF47413">
    <property type="entry name" value="lambda repressor-like DNA-binding domains"/>
    <property type="match status" value="1"/>
</dbReference>
<organism evidence="5 6">
    <name type="scientific">Streptantibioticus parmotrematis</name>
    <dbReference type="NCBI Taxonomy" id="2873249"/>
    <lineage>
        <taxon>Bacteria</taxon>
        <taxon>Bacillati</taxon>
        <taxon>Actinomycetota</taxon>
        <taxon>Actinomycetes</taxon>
        <taxon>Kitasatosporales</taxon>
        <taxon>Streptomycetaceae</taxon>
        <taxon>Streptantibioticus</taxon>
    </lineage>
</organism>
<feature type="domain" description="HTH lacI-type" evidence="4">
    <location>
        <begin position="12"/>
        <end position="66"/>
    </location>
</feature>
<name>A0ABS7QQV4_9ACTN</name>
<dbReference type="Gene3D" id="3.40.50.2300">
    <property type="match status" value="2"/>
</dbReference>
<gene>
    <name evidence="5" type="ORF">K7472_12055</name>
</gene>
<evidence type="ECO:0000256" key="1">
    <source>
        <dbReference type="ARBA" id="ARBA00023015"/>
    </source>
</evidence>
<dbReference type="PRINTS" id="PR00036">
    <property type="entry name" value="HTHLACI"/>
</dbReference>
<dbReference type="Pfam" id="PF13377">
    <property type="entry name" value="Peripla_BP_3"/>
    <property type="match status" value="1"/>
</dbReference>
<reference evidence="5 6" key="1">
    <citation type="submission" date="2021-08" db="EMBL/GenBank/DDBJ databases">
        <title>Streptomyces sp. PTM05 isolated from lichen.</title>
        <authorList>
            <person name="Somphong A."/>
            <person name="Phongsopitanun W."/>
            <person name="Tanasupawat S."/>
        </authorList>
    </citation>
    <scope>NUCLEOTIDE SEQUENCE [LARGE SCALE GENOMIC DNA]</scope>
    <source>
        <strain evidence="5 6">Ptm05</strain>
    </source>
</reference>
<dbReference type="SMART" id="SM00354">
    <property type="entry name" value="HTH_LACI"/>
    <property type="match status" value="1"/>
</dbReference>
<dbReference type="CDD" id="cd06267">
    <property type="entry name" value="PBP1_LacI_sugar_binding-like"/>
    <property type="match status" value="1"/>
</dbReference>
<dbReference type="InterPro" id="IPR000843">
    <property type="entry name" value="HTH_LacI"/>
</dbReference>
<dbReference type="SUPFAM" id="SSF53822">
    <property type="entry name" value="Periplasmic binding protein-like I"/>
    <property type="match status" value="1"/>
</dbReference>
<evidence type="ECO:0000259" key="4">
    <source>
        <dbReference type="PROSITE" id="PS50932"/>
    </source>
</evidence>
<dbReference type="Proteomes" id="UP001198565">
    <property type="component" value="Unassembled WGS sequence"/>
</dbReference>
<dbReference type="InterPro" id="IPR046335">
    <property type="entry name" value="LacI/GalR-like_sensor"/>
</dbReference>
<protein>
    <submittedName>
        <fullName evidence="5">LacI family transcriptional regulator</fullName>
    </submittedName>
</protein>
<comment type="caution">
    <text evidence="5">The sequence shown here is derived from an EMBL/GenBank/DDBJ whole genome shotgun (WGS) entry which is preliminary data.</text>
</comment>
<keyword evidence="6" id="KW-1185">Reference proteome</keyword>
<keyword evidence="2" id="KW-0238">DNA-binding</keyword>
<dbReference type="PANTHER" id="PTHR30146:SF109">
    <property type="entry name" value="HTH-TYPE TRANSCRIPTIONAL REGULATOR GALS"/>
    <property type="match status" value="1"/>
</dbReference>
<dbReference type="Gene3D" id="1.10.260.40">
    <property type="entry name" value="lambda repressor-like DNA-binding domains"/>
    <property type="match status" value="1"/>
</dbReference>
<dbReference type="EMBL" id="JAINVZ010000006">
    <property type="protein sequence ID" value="MBY8885578.1"/>
    <property type="molecule type" value="Genomic_DNA"/>
</dbReference>
<dbReference type="InterPro" id="IPR028082">
    <property type="entry name" value="Peripla_BP_I"/>
</dbReference>
<dbReference type="RefSeq" id="WP_222977037.1">
    <property type="nucleotide sequence ID" value="NZ_JAINVZ010000006.1"/>
</dbReference>
<dbReference type="CDD" id="cd01392">
    <property type="entry name" value="HTH_LacI"/>
    <property type="match status" value="1"/>
</dbReference>
<sequence>MSSNATPPSRPATLEDVARVAGVSRATVSRVINGAASVDPALRRAVEQAVDATRYVPNRAARSLVTRRTDSVALVVSERRDLTVSSPFVGRMFSDPHFGRVVSGLLEVLRPAGVQLMLMLADDDASCDRLVGYLRQGHVDGVVLISQHAADPLPELLAASALPAVLAGRPARPDLPIGSVDVDQAAGAALAADHLMARGCRRIGTITGPLDMPSGRHRLDGFTAAAARHGRGDVVTVEGDFTQHGGATAMTALLQRRPDLDGVFVASDLMALGALPVLHRRGRSVPDDVAVVGFDDSSAALACEPQLTTVRQPVEEMAAEMARSLLARINDPQQPALSRVFDPELVVRRSA</sequence>
<keyword evidence="1" id="KW-0805">Transcription regulation</keyword>
<evidence type="ECO:0000313" key="5">
    <source>
        <dbReference type="EMBL" id="MBY8885578.1"/>
    </source>
</evidence>